<accession>A0A7J8ZHX5</accession>
<gene>
    <name evidence="1" type="ORF">Golax_010580</name>
</gene>
<name>A0A7J8ZHX5_9ROSI</name>
<evidence type="ECO:0000313" key="2">
    <source>
        <dbReference type="Proteomes" id="UP000593574"/>
    </source>
</evidence>
<dbReference type="EMBL" id="JABEZV010000005">
    <property type="protein sequence ID" value="MBA0711391.1"/>
    <property type="molecule type" value="Genomic_DNA"/>
</dbReference>
<organism evidence="1 2">
    <name type="scientific">Gossypium laxum</name>
    <dbReference type="NCBI Taxonomy" id="34288"/>
    <lineage>
        <taxon>Eukaryota</taxon>
        <taxon>Viridiplantae</taxon>
        <taxon>Streptophyta</taxon>
        <taxon>Embryophyta</taxon>
        <taxon>Tracheophyta</taxon>
        <taxon>Spermatophyta</taxon>
        <taxon>Magnoliopsida</taxon>
        <taxon>eudicotyledons</taxon>
        <taxon>Gunneridae</taxon>
        <taxon>Pentapetalae</taxon>
        <taxon>rosids</taxon>
        <taxon>malvids</taxon>
        <taxon>Malvales</taxon>
        <taxon>Malvaceae</taxon>
        <taxon>Malvoideae</taxon>
        <taxon>Gossypium</taxon>
    </lineage>
</organism>
<dbReference type="AlphaFoldDB" id="A0A7J8ZHX5"/>
<sequence length="100" mass="11171">MCVMVKCGDICWCKSGLGKLKCNVDGAIFTDNGCMGWAAVLRNDEGLVLKDRVTIAFAFQSFSLCWICRDANKIVHVLERGVLLRANYMDCTFVLLLFVL</sequence>
<proteinExistence type="predicted"/>
<evidence type="ECO:0000313" key="1">
    <source>
        <dbReference type="EMBL" id="MBA0711391.1"/>
    </source>
</evidence>
<keyword evidence="2" id="KW-1185">Reference proteome</keyword>
<evidence type="ECO:0008006" key="3">
    <source>
        <dbReference type="Google" id="ProtNLM"/>
    </source>
</evidence>
<dbReference type="Proteomes" id="UP000593574">
    <property type="component" value="Unassembled WGS sequence"/>
</dbReference>
<comment type="caution">
    <text evidence="1">The sequence shown here is derived from an EMBL/GenBank/DDBJ whole genome shotgun (WGS) entry which is preliminary data.</text>
</comment>
<protein>
    <recommendedName>
        <fullName evidence="3">RNase H type-1 domain-containing protein</fullName>
    </recommendedName>
</protein>
<reference evidence="1 2" key="1">
    <citation type="journal article" date="2019" name="Genome Biol. Evol.">
        <title>Insights into the evolution of the New World diploid cottons (Gossypium, subgenus Houzingenia) based on genome sequencing.</title>
        <authorList>
            <person name="Grover C.E."/>
            <person name="Arick M.A. 2nd"/>
            <person name="Thrash A."/>
            <person name="Conover J.L."/>
            <person name="Sanders W.S."/>
            <person name="Peterson D.G."/>
            <person name="Frelichowski J.E."/>
            <person name="Scheffler J.A."/>
            <person name="Scheffler B.E."/>
            <person name="Wendel J.F."/>
        </authorList>
    </citation>
    <scope>NUCLEOTIDE SEQUENCE [LARGE SCALE GENOMIC DNA]</scope>
    <source>
        <strain evidence="1">4</strain>
        <tissue evidence="1">Leaf</tissue>
    </source>
</reference>